<protein>
    <submittedName>
        <fullName evidence="2">Uncharacterized protein</fullName>
    </submittedName>
</protein>
<name>A0A7J6BHH5_AMEME</name>
<dbReference type="Proteomes" id="UP000593565">
    <property type="component" value="Unassembled WGS sequence"/>
</dbReference>
<evidence type="ECO:0000313" key="3">
    <source>
        <dbReference type="Proteomes" id="UP000593565"/>
    </source>
</evidence>
<gene>
    <name evidence="2" type="ORF">AMELA_G00011270</name>
</gene>
<proteinExistence type="predicted"/>
<evidence type="ECO:0000313" key="2">
    <source>
        <dbReference type="EMBL" id="KAF4094270.1"/>
    </source>
</evidence>
<keyword evidence="3" id="KW-1185">Reference proteome</keyword>
<comment type="caution">
    <text evidence="2">The sequence shown here is derived from an EMBL/GenBank/DDBJ whole genome shotgun (WGS) entry which is preliminary data.</text>
</comment>
<evidence type="ECO:0000256" key="1">
    <source>
        <dbReference type="SAM" id="MobiDB-lite"/>
    </source>
</evidence>
<organism evidence="2 3">
    <name type="scientific">Ameiurus melas</name>
    <name type="common">Black bullhead</name>
    <name type="synonym">Silurus melas</name>
    <dbReference type="NCBI Taxonomy" id="219545"/>
    <lineage>
        <taxon>Eukaryota</taxon>
        <taxon>Metazoa</taxon>
        <taxon>Chordata</taxon>
        <taxon>Craniata</taxon>
        <taxon>Vertebrata</taxon>
        <taxon>Euteleostomi</taxon>
        <taxon>Actinopterygii</taxon>
        <taxon>Neopterygii</taxon>
        <taxon>Teleostei</taxon>
        <taxon>Ostariophysi</taxon>
        <taxon>Siluriformes</taxon>
        <taxon>Ictaluridae</taxon>
        <taxon>Ameiurus</taxon>
    </lineage>
</organism>
<dbReference type="EMBL" id="JAAGNN010000001">
    <property type="protein sequence ID" value="KAF4094270.1"/>
    <property type="molecule type" value="Genomic_DNA"/>
</dbReference>
<reference evidence="2 3" key="1">
    <citation type="submission" date="2020-02" db="EMBL/GenBank/DDBJ databases">
        <title>A chromosome-scale genome assembly of the black bullhead catfish (Ameiurus melas).</title>
        <authorList>
            <person name="Wen M."/>
            <person name="Zham M."/>
            <person name="Cabau C."/>
            <person name="Klopp C."/>
            <person name="Donnadieu C."/>
            <person name="Roques C."/>
            <person name="Bouchez O."/>
            <person name="Lampietro C."/>
            <person name="Jouanno E."/>
            <person name="Herpin A."/>
            <person name="Louis A."/>
            <person name="Berthelot C."/>
            <person name="Parey E."/>
            <person name="Roest-Crollius H."/>
            <person name="Braasch I."/>
            <person name="Postlethwait J."/>
            <person name="Robinson-Rechavi M."/>
            <person name="Echchiki A."/>
            <person name="Begum T."/>
            <person name="Montfort J."/>
            <person name="Schartl M."/>
            <person name="Bobe J."/>
            <person name="Guiguen Y."/>
        </authorList>
    </citation>
    <scope>NUCLEOTIDE SEQUENCE [LARGE SCALE GENOMIC DNA]</scope>
    <source>
        <strain evidence="2">M_S1</strain>
        <tissue evidence="2">Blood</tissue>
    </source>
</reference>
<feature type="region of interest" description="Disordered" evidence="1">
    <location>
        <begin position="74"/>
        <end position="105"/>
    </location>
</feature>
<accession>A0A7J6BHH5</accession>
<dbReference type="AlphaFoldDB" id="A0A7J6BHH5"/>
<sequence length="142" mass="15889">MLSHSPPDEKEGQSITFIDALKRQAQSYVIFDLRAFELQNAVSSLVDLSSLAELEVEETVLSFQVGTLNRGIPVSSSKVTSRPDCDPSLPCVSPTSSQNDGRQEKHPLTSLRKLLTLDLWLLSSCRLHLKTMQNFRNTKLLF</sequence>